<name>A0A1C4C8R7_BACCE</name>
<dbReference type="Proteomes" id="UP000186535">
    <property type="component" value="Unassembled WGS sequence"/>
</dbReference>
<dbReference type="Pfam" id="PF01381">
    <property type="entry name" value="HTH_3"/>
    <property type="match status" value="1"/>
</dbReference>
<sequence length="122" mass="14199">MDTLAIFSNTLKRLREERGLRQQDVADDLVMTRERLSSYENNHSSPDPHAVAQFAKYYDVSSDFLLGLTDERRIYISTDTTDYLHRSLLDILSGLTEAQQDETVKSLMRYARFLKNDVKDFT</sequence>
<dbReference type="InterPro" id="IPR001387">
    <property type="entry name" value="Cro/C1-type_HTH"/>
</dbReference>
<dbReference type="PANTHER" id="PTHR46558">
    <property type="entry name" value="TRACRIPTIONAL REGULATORY PROTEIN-RELATED-RELATED"/>
    <property type="match status" value="1"/>
</dbReference>
<dbReference type="SMART" id="SM00530">
    <property type="entry name" value="HTH_XRE"/>
    <property type="match status" value="1"/>
</dbReference>
<feature type="domain" description="HTH cro/C1-type" evidence="2">
    <location>
        <begin position="11"/>
        <end position="65"/>
    </location>
</feature>
<dbReference type="GO" id="GO:0003677">
    <property type="term" value="F:DNA binding"/>
    <property type="evidence" value="ECO:0007669"/>
    <property type="project" value="UniProtKB-KW"/>
</dbReference>
<dbReference type="Gene3D" id="1.10.260.40">
    <property type="entry name" value="lambda repressor-like DNA-binding domains"/>
    <property type="match status" value="1"/>
</dbReference>
<dbReference type="EMBL" id="MPON01000010">
    <property type="protein sequence ID" value="OKA34411.1"/>
    <property type="molecule type" value="Genomic_DNA"/>
</dbReference>
<dbReference type="RefSeq" id="WP_073518436.1">
    <property type="nucleotide sequence ID" value="NZ_MPOM01000003.1"/>
</dbReference>
<comment type="caution">
    <text evidence="3">The sequence shown here is derived from an EMBL/GenBank/DDBJ whole genome shotgun (WGS) entry which is preliminary data.</text>
</comment>
<evidence type="ECO:0000256" key="1">
    <source>
        <dbReference type="ARBA" id="ARBA00023125"/>
    </source>
</evidence>
<proteinExistence type="predicted"/>
<protein>
    <recommendedName>
        <fullName evidence="2">HTH cro/C1-type domain-containing protein</fullName>
    </recommendedName>
</protein>
<evidence type="ECO:0000313" key="3">
    <source>
        <dbReference type="EMBL" id="OKA34411.1"/>
    </source>
</evidence>
<gene>
    <name evidence="3" type="ORF">BJR07_23120</name>
</gene>
<dbReference type="AlphaFoldDB" id="A0A1C4C8R7"/>
<dbReference type="PROSITE" id="PS50943">
    <property type="entry name" value="HTH_CROC1"/>
    <property type="match status" value="1"/>
</dbReference>
<dbReference type="PANTHER" id="PTHR46558:SF11">
    <property type="entry name" value="HTH-TYPE TRANSCRIPTIONAL REGULATOR XRE"/>
    <property type="match status" value="1"/>
</dbReference>
<dbReference type="CDD" id="cd00093">
    <property type="entry name" value="HTH_XRE"/>
    <property type="match status" value="1"/>
</dbReference>
<accession>A0A1C4C8R7</accession>
<organism evidence="3 4">
    <name type="scientific">Bacillus cereus</name>
    <dbReference type="NCBI Taxonomy" id="1396"/>
    <lineage>
        <taxon>Bacteria</taxon>
        <taxon>Bacillati</taxon>
        <taxon>Bacillota</taxon>
        <taxon>Bacilli</taxon>
        <taxon>Bacillales</taxon>
        <taxon>Bacillaceae</taxon>
        <taxon>Bacillus</taxon>
        <taxon>Bacillus cereus group</taxon>
    </lineage>
</organism>
<dbReference type="InterPro" id="IPR010982">
    <property type="entry name" value="Lambda_DNA-bd_dom_sf"/>
</dbReference>
<evidence type="ECO:0000313" key="4">
    <source>
        <dbReference type="Proteomes" id="UP000186535"/>
    </source>
</evidence>
<dbReference type="SUPFAM" id="SSF47413">
    <property type="entry name" value="lambda repressor-like DNA-binding domains"/>
    <property type="match status" value="1"/>
</dbReference>
<keyword evidence="1" id="KW-0238">DNA-binding</keyword>
<reference evidence="3 4" key="1">
    <citation type="submission" date="2016-11" db="EMBL/GenBank/DDBJ databases">
        <title>Identification of Bacillus cereus isolated from egg-white.</title>
        <authorList>
            <person name="Soni A."/>
            <person name="Oey I."/>
            <person name="Silcock P."/>
            <person name="Bremer P."/>
        </authorList>
    </citation>
    <scope>NUCLEOTIDE SEQUENCE [LARGE SCALE GENOMIC DNA]</scope>
    <source>
        <strain evidence="3 4">NZAS03</strain>
    </source>
</reference>
<evidence type="ECO:0000259" key="2">
    <source>
        <dbReference type="PROSITE" id="PS50943"/>
    </source>
</evidence>